<gene>
    <name evidence="2" type="ORF">AB6A40_002259</name>
</gene>
<keyword evidence="3" id="KW-1185">Reference proteome</keyword>
<evidence type="ECO:0000313" key="2">
    <source>
        <dbReference type="EMBL" id="MFH4975550.1"/>
    </source>
</evidence>
<organism evidence="2 3">
    <name type="scientific">Gnathostoma spinigerum</name>
    <dbReference type="NCBI Taxonomy" id="75299"/>
    <lineage>
        <taxon>Eukaryota</taxon>
        <taxon>Metazoa</taxon>
        <taxon>Ecdysozoa</taxon>
        <taxon>Nematoda</taxon>
        <taxon>Chromadorea</taxon>
        <taxon>Rhabditida</taxon>
        <taxon>Spirurina</taxon>
        <taxon>Gnathostomatomorpha</taxon>
        <taxon>Gnathostomatoidea</taxon>
        <taxon>Gnathostomatidae</taxon>
        <taxon>Gnathostoma</taxon>
    </lineage>
</organism>
<dbReference type="AlphaFoldDB" id="A0ABD6E783"/>
<name>A0ABD6E783_9BILA</name>
<sequence length="162" mass="18425">MFFYSANSHSFLRRPTIAPQNVHLGTRLSVHVADAQTQSIPLGGPYSEITLVHEEPLEAIRHRHSVGAGTHDPRQLRSPSPPSTFLSDPRSSSRVHRLTLRRPTVSIQDDGTIVIGECSVLFSSRHGQYKNLFICVWMQQERKSLAHTTYDNNFRVKIIYYT</sequence>
<accession>A0ABD6E783</accession>
<proteinExistence type="predicted"/>
<feature type="region of interest" description="Disordered" evidence="1">
    <location>
        <begin position="66"/>
        <end position="92"/>
    </location>
</feature>
<evidence type="ECO:0000256" key="1">
    <source>
        <dbReference type="SAM" id="MobiDB-lite"/>
    </source>
</evidence>
<dbReference type="EMBL" id="JBGFUD010000967">
    <property type="protein sequence ID" value="MFH4975550.1"/>
    <property type="molecule type" value="Genomic_DNA"/>
</dbReference>
<comment type="caution">
    <text evidence="2">The sequence shown here is derived from an EMBL/GenBank/DDBJ whole genome shotgun (WGS) entry which is preliminary data.</text>
</comment>
<reference evidence="2 3" key="1">
    <citation type="submission" date="2024-08" db="EMBL/GenBank/DDBJ databases">
        <title>Gnathostoma spinigerum genome.</title>
        <authorList>
            <person name="Gonzalez-Bertolin B."/>
            <person name="Monzon S."/>
            <person name="Zaballos A."/>
            <person name="Jimenez P."/>
            <person name="Dekumyoy P."/>
            <person name="Varona S."/>
            <person name="Cuesta I."/>
            <person name="Sumanam S."/>
            <person name="Adisakwattana P."/>
            <person name="Gasser R.B."/>
            <person name="Hernandez-Gonzalez A."/>
            <person name="Young N.D."/>
            <person name="Perteguer M.J."/>
        </authorList>
    </citation>
    <scope>NUCLEOTIDE SEQUENCE [LARGE SCALE GENOMIC DNA]</scope>
    <source>
        <strain evidence="2">AL3</strain>
        <tissue evidence="2">Liver</tissue>
    </source>
</reference>
<protein>
    <submittedName>
        <fullName evidence="2">Uncharacterized protein</fullName>
    </submittedName>
</protein>
<evidence type="ECO:0000313" key="3">
    <source>
        <dbReference type="Proteomes" id="UP001608902"/>
    </source>
</evidence>
<dbReference type="Proteomes" id="UP001608902">
    <property type="component" value="Unassembled WGS sequence"/>
</dbReference>
<feature type="compositionally biased region" description="Polar residues" evidence="1">
    <location>
        <begin position="83"/>
        <end position="92"/>
    </location>
</feature>